<evidence type="ECO:0000313" key="3">
    <source>
        <dbReference type="EMBL" id="MBU3852535.1"/>
    </source>
</evidence>
<evidence type="ECO:0000313" key="4">
    <source>
        <dbReference type="Proteomes" id="UP000823865"/>
    </source>
</evidence>
<organism evidence="3 4">
    <name type="scientific">Candidatus Paraprevotella stercoravium</name>
    <dbReference type="NCBI Taxonomy" id="2838725"/>
    <lineage>
        <taxon>Bacteria</taxon>
        <taxon>Pseudomonadati</taxon>
        <taxon>Bacteroidota</taxon>
        <taxon>Bacteroidia</taxon>
        <taxon>Bacteroidales</taxon>
        <taxon>Prevotellaceae</taxon>
        <taxon>Paraprevotella</taxon>
    </lineage>
</organism>
<dbReference type="Proteomes" id="UP000823865">
    <property type="component" value="Unassembled WGS sequence"/>
</dbReference>
<evidence type="ECO:0000259" key="2">
    <source>
        <dbReference type="Pfam" id="PF13784"/>
    </source>
</evidence>
<feature type="domain" description="Fic/DOC N-terminal" evidence="2">
    <location>
        <begin position="22"/>
        <end position="62"/>
    </location>
</feature>
<reference evidence="3" key="1">
    <citation type="journal article" date="2021" name="PeerJ">
        <title>Extensive microbial diversity within the chicken gut microbiome revealed by metagenomics and culture.</title>
        <authorList>
            <person name="Gilroy R."/>
            <person name="Ravi A."/>
            <person name="Getino M."/>
            <person name="Pursley I."/>
            <person name="Horton D.L."/>
            <person name="Alikhan N.F."/>
            <person name="Baker D."/>
            <person name="Gharbi K."/>
            <person name="Hall N."/>
            <person name="Watson M."/>
            <person name="Adriaenssens E.M."/>
            <person name="Foster-Nyarko E."/>
            <person name="Jarju S."/>
            <person name="Secka A."/>
            <person name="Antonio M."/>
            <person name="Oren A."/>
            <person name="Chaudhuri R.R."/>
            <person name="La Ragione R."/>
            <person name="Hildebrand F."/>
            <person name="Pallen M.J."/>
        </authorList>
    </citation>
    <scope>NUCLEOTIDE SEQUENCE</scope>
    <source>
        <strain evidence="3">G3-2149</strain>
    </source>
</reference>
<comment type="caution">
    <text evidence="3">The sequence shown here is derived from an EMBL/GenBank/DDBJ whole genome shotgun (WGS) entry which is preliminary data.</text>
</comment>
<proteinExistence type="predicted"/>
<gene>
    <name evidence="3" type="ORF">H9789_01655</name>
</gene>
<dbReference type="Pfam" id="PF13784">
    <property type="entry name" value="Fic_N"/>
    <property type="match status" value="1"/>
</dbReference>
<evidence type="ECO:0000256" key="1">
    <source>
        <dbReference type="SAM" id="MobiDB-lite"/>
    </source>
</evidence>
<sequence length="78" mass="8943">MKENYTIPLLPLNFDLESKIVLKQLNKSHRRLAELKGIARTIPNERILISTLTLQEAKDSSEEDRTGPSVYESFRTGK</sequence>
<reference evidence="3" key="2">
    <citation type="submission" date="2021-04" db="EMBL/GenBank/DDBJ databases">
        <authorList>
            <person name="Gilroy R."/>
        </authorList>
    </citation>
    <scope>NUCLEOTIDE SEQUENCE</scope>
    <source>
        <strain evidence="3">G3-2149</strain>
    </source>
</reference>
<dbReference type="InterPro" id="IPR025758">
    <property type="entry name" value="Fic/DOC_N"/>
</dbReference>
<protein>
    <recommendedName>
        <fullName evidence="2">Fic/DOC N-terminal domain-containing protein</fullName>
    </recommendedName>
</protein>
<accession>A0A9E2L411</accession>
<dbReference type="EMBL" id="JAHLFU010000026">
    <property type="protein sequence ID" value="MBU3852535.1"/>
    <property type="molecule type" value="Genomic_DNA"/>
</dbReference>
<feature type="region of interest" description="Disordered" evidence="1">
    <location>
        <begin position="58"/>
        <end position="78"/>
    </location>
</feature>
<name>A0A9E2L411_9BACT</name>
<dbReference type="AlphaFoldDB" id="A0A9E2L411"/>